<proteinExistence type="predicted"/>
<keyword evidence="1" id="KW-0723">Serine/threonine-protein kinase</keyword>
<dbReference type="EMBL" id="JAWWNJ010000003">
    <property type="protein sequence ID" value="KAK7059334.1"/>
    <property type="molecule type" value="Genomic_DNA"/>
</dbReference>
<comment type="caution">
    <text evidence="5">The sequence shown here is derived from an EMBL/GenBank/DDBJ whole genome shotgun (WGS) entry which is preliminary data.</text>
</comment>
<dbReference type="Gene3D" id="3.20.200.10">
    <property type="entry name" value="MHCK/EF2 kinase"/>
    <property type="match status" value="1"/>
</dbReference>
<keyword evidence="7" id="KW-1185">Reference proteome</keyword>
<evidence type="ECO:0000313" key="5">
    <source>
        <dbReference type="EMBL" id="KAK7006599.1"/>
    </source>
</evidence>
<accession>A0AAW0AD45</accession>
<dbReference type="SUPFAM" id="SSF56112">
    <property type="entry name" value="Protein kinase-like (PK-like)"/>
    <property type="match status" value="1"/>
</dbReference>
<dbReference type="AlphaFoldDB" id="A0AAW0AD45"/>
<evidence type="ECO:0000259" key="4">
    <source>
        <dbReference type="Pfam" id="PF02816"/>
    </source>
</evidence>
<dbReference type="InterPro" id="IPR011009">
    <property type="entry name" value="Kinase-like_dom_sf"/>
</dbReference>
<keyword evidence="3" id="KW-0418">Kinase</keyword>
<evidence type="ECO:0000313" key="6">
    <source>
        <dbReference type="EMBL" id="KAK7059334.1"/>
    </source>
</evidence>
<evidence type="ECO:0000313" key="7">
    <source>
        <dbReference type="Proteomes" id="UP001362999"/>
    </source>
</evidence>
<organism evidence="5 7">
    <name type="scientific">Favolaschia claudopus</name>
    <dbReference type="NCBI Taxonomy" id="2862362"/>
    <lineage>
        <taxon>Eukaryota</taxon>
        <taxon>Fungi</taxon>
        <taxon>Dikarya</taxon>
        <taxon>Basidiomycota</taxon>
        <taxon>Agaricomycotina</taxon>
        <taxon>Agaricomycetes</taxon>
        <taxon>Agaricomycetidae</taxon>
        <taxon>Agaricales</taxon>
        <taxon>Marasmiineae</taxon>
        <taxon>Mycenaceae</taxon>
        <taxon>Favolaschia</taxon>
    </lineage>
</organism>
<dbReference type="InterPro" id="IPR004166">
    <property type="entry name" value="a-kinase_dom"/>
</dbReference>
<evidence type="ECO:0000256" key="2">
    <source>
        <dbReference type="ARBA" id="ARBA00022679"/>
    </source>
</evidence>
<evidence type="ECO:0000256" key="3">
    <source>
        <dbReference type="ARBA" id="ARBA00022777"/>
    </source>
</evidence>
<feature type="domain" description="Alpha-type protein kinase" evidence="4">
    <location>
        <begin position="25"/>
        <end position="87"/>
    </location>
</feature>
<dbReference type="Pfam" id="PF02816">
    <property type="entry name" value="Alpha_kinase"/>
    <property type="match status" value="1"/>
</dbReference>
<dbReference type="GO" id="GO:0005524">
    <property type="term" value="F:ATP binding"/>
    <property type="evidence" value="ECO:0007669"/>
    <property type="project" value="InterPro"/>
</dbReference>
<dbReference type="EMBL" id="JAWWNJ010000075">
    <property type="protein sequence ID" value="KAK7006599.1"/>
    <property type="molecule type" value="Genomic_DNA"/>
</dbReference>
<name>A0AAW0AD45_9AGAR</name>
<protein>
    <recommendedName>
        <fullName evidence="4">Alpha-type protein kinase domain-containing protein</fullName>
    </recommendedName>
</protein>
<sequence length="131" mass="15130">MPSIGHHLHRLFQSDARRERRTYNRQYCCIINYLVSREGARLRKYSGTLDHPKYSDKQGATINAFQYFVYLYSKKTLVLADIQGALNSQLLNSSRSITLSIASESHSRLSQKAVLFDLMSHTANRCVQCNW</sequence>
<dbReference type="GO" id="GO:0004674">
    <property type="term" value="F:protein serine/threonine kinase activity"/>
    <property type="evidence" value="ECO:0007669"/>
    <property type="project" value="UniProtKB-KW"/>
</dbReference>
<gene>
    <name evidence="6" type="ORF">R3P38DRAFT_2495938</name>
    <name evidence="5" type="ORF">R3P38DRAFT_2555260</name>
</gene>
<reference evidence="5 7" key="1">
    <citation type="journal article" date="2024" name="J Genomics">
        <title>Draft genome sequencing and assembly of Favolaschia claudopus CIRM-BRFM 2984 isolated from oak limbs.</title>
        <authorList>
            <person name="Navarro D."/>
            <person name="Drula E."/>
            <person name="Chaduli D."/>
            <person name="Cazenave R."/>
            <person name="Ahrendt S."/>
            <person name="Wang J."/>
            <person name="Lipzen A."/>
            <person name="Daum C."/>
            <person name="Barry K."/>
            <person name="Grigoriev I.V."/>
            <person name="Favel A."/>
            <person name="Rosso M.N."/>
            <person name="Martin F."/>
        </authorList>
    </citation>
    <scope>NUCLEOTIDE SEQUENCE [LARGE SCALE GENOMIC DNA]</scope>
    <source>
        <strain evidence="5 7">CIRM-BRFM 2984</strain>
    </source>
</reference>
<dbReference type="Proteomes" id="UP001362999">
    <property type="component" value="Unassembled WGS sequence"/>
</dbReference>
<evidence type="ECO:0000256" key="1">
    <source>
        <dbReference type="ARBA" id="ARBA00022527"/>
    </source>
</evidence>
<keyword evidence="2" id="KW-0808">Transferase</keyword>